<dbReference type="RefSeq" id="WP_161868910.1">
    <property type="nucleotide sequence ID" value="NZ_JAQFAM010000008.1"/>
</dbReference>
<evidence type="ECO:0000313" key="6">
    <source>
        <dbReference type="Proteomes" id="UP001429357"/>
    </source>
</evidence>
<evidence type="ECO:0000259" key="4">
    <source>
        <dbReference type="SMART" id="SM00062"/>
    </source>
</evidence>
<evidence type="ECO:0000256" key="3">
    <source>
        <dbReference type="SAM" id="SignalP"/>
    </source>
</evidence>
<dbReference type="SMART" id="SM00062">
    <property type="entry name" value="PBPb"/>
    <property type="match status" value="1"/>
</dbReference>
<protein>
    <submittedName>
        <fullName evidence="5">Polar amino acid transport system substrate-binding protein</fullName>
    </submittedName>
</protein>
<reference evidence="5 6" key="2">
    <citation type="submission" date="2024-02" db="EMBL/GenBank/DDBJ databases">
        <title>The Genome Sequence of Enterococcus diestrammenae JM9A.</title>
        <authorList>
            <person name="Earl A."/>
            <person name="Manson A."/>
            <person name="Gilmore M."/>
            <person name="Sanders J."/>
            <person name="Shea T."/>
            <person name="Howe W."/>
            <person name="Livny J."/>
            <person name="Cuomo C."/>
            <person name="Neafsey D."/>
            <person name="Birren B."/>
        </authorList>
    </citation>
    <scope>NUCLEOTIDE SEQUENCE [LARGE SCALE GENOMIC DNA]</scope>
    <source>
        <strain evidence="5 6">JM9A</strain>
    </source>
</reference>
<dbReference type="EMBL" id="MAEI02000001">
    <property type="protein sequence ID" value="MEO1782326.1"/>
    <property type="molecule type" value="Genomic_DNA"/>
</dbReference>
<accession>A0ABV0F2P3</accession>
<proteinExistence type="predicted"/>
<dbReference type="PROSITE" id="PS51257">
    <property type="entry name" value="PROKAR_LIPOPROTEIN"/>
    <property type="match status" value="1"/>
</dbReference>
<gene>
    <name evidence="5" type="ORF">BAU18_001920</name>
</gene>
<organism evidence="5 6">
    <name type="scientific">Enterococcus diestrammenae</name>
    <dbReference type="NCBI Taxonomy" id="1155073"/>
    <lineage>
        <taxon>Bacteria</taxon>
        <taxon>Bacillati</taxon>
        <taxon>Bacillota</taxon>
        <taxon>Bacilli</taxon>
        <taxon>Lactobacillales</taxon>
        <taxon>Enterococcaceae</taxon>
        <taxon>Enterococcus</taxon>
    </lineage>
</organism>
<evidence type="ECO:0000256" key="2">
    <source>
        <dbReference type="SAM" id="MobiDB-lite"/>
    </source>
</evidence>
<dbReference type="PANTHER" id="PTHR35936:SF17">
    <property type="entry name" value="ARGININE-BINDING EXTRACELLULAR PROTEIN ARTP"/>
    <property type="match status" value="1"/>
</dbReference>
<feature type="region of interest" description="Disordered" evidence="2">
    <location>
        <begin position="23"/>
        <end position="42"/>
    </location>
</feature>
<feature type="chain" id="PRO_5045688557" evidence="3">
    <location>
        <begin position="19"/>
        <end position="284"/>
    </location>
</feature>
<evidence type="ECO:0000313" key="5">
    <source>
        <dbReference type="EMBL" id="MEO1782326.1"/>
    </source>
</evidence>
<evidence type="ECO:0000256" key="1">
    <source>
        <dbReference type="ARBA" id="ARBA00022729"/>
    </source>
</evidence>
<dbReference type="Proteomes" id="UP001429357">
    <property type="component" value="Unassembled WGS sequence"/>
</dbReference>
<feature type="signal peptide" evidence="3">
    <location>
        <begin position="1"/>
        <end position="18"/>
    </location>
</feature>
<keyword evidence="1 3" id="KW-0732">Signal</keyword>
<reference evidence="6" key="1">
    <citation type="submission" date="2016-06" db="EMBL/GenBank/DDBJ databases">
        <title>Four novel species of enterococci isolated from chicken manure.</title>
        <authorList>
            <person name="Van Tyne D."/>
        </authorList>
    </citation>
    <scope>NUCLEOTIDE SEQUENCE [LARGE SCALE GENOMIC DNA]</scope>
    <source>
        <strain evidence="6">JM9A</strain>
    </source>
</reference>
<dbReference type="Gene3D" id="3.40.190.10">
    <property type="entry name" value="Periplasmic binding protein-like II"/>
    <property type="match status" value="2"/>
</dbReference>
<dbReference type="InterPro" id="IPR001638">
    <property type="entry name" value="Solute-binding_3/MltF_N"/>
</dbReference>
<comment type="caution">
    <text evidence="5">The sequence shown here is derived from an EMBL/GenBank/DDBJ whole genome shotgun (WGS) entry which is preliminary data.</text>
</comment>
<keyword evidence="6" id="KW-1185">Reference proteome</keyword>
<name>A0ABV0F2P3_9ENTE</name>
<feature type="compositionally biased region" description="Polar residues" evidence="2">
    <location>
        <begin position="23"/>
        <end position="41"/>
    </location>
</feature>
<sequence>MKKMLKWTLALLAMVVLGACGSSNESTGKSASNTSDSQTKTAGKLAAIQEKGVIKVGTSADFPPFEFHTLVAGKDQIVGADVDMVNAIAEELGVKVEWSDTDFDTMLASLQAGNVDIGVSGISATDERKENMLFTDNYYVPKQNVVIKKTDMDKYTEIADFKGKKVGAQKGSIQEGVVQAQFTDSQLVAIAKIPSLVMEVKSGSLDALVLEDKIAASYVAQNEDLVIADVEVTSTDDESYSIALPKGSEDLQEELNSILKKLIEEGKIAEFVEKNEALANEKAK</sequence>
<dbReference type="Pfam" id="PF00497">
    <property type="entry name" value="SBP_bac_3"/>
    <property type="match status" value="1"/>
</dbReference>
<feature type="domain" description="Solute-binding protein family 3/N-terminal" evidence="4">
    <location>
        <begin position="53"/>
        <end position="279"/>
    </location>
</feature>
<dbReference type="SUPFAM" id="SSF53850">
    <property type="entry name" value="Periplasmic binding protein-like II"/>
    <property type="match status" value="1"/>
</dbReference>
<dbReference type="PANTHER" id="PTHR35936">
    <property type="entry name" value="MEMBRANE-BOUND LYTIC MUREIN TRANSGLYCOSYLASE F"/>
    <property type="match status" value="1"/>
</dbReference>